<dbReference type="Proteomes" id="UP001652445">
    <property type="component" value="Unassembled WGS sequence"/>
</dbReference>
<sequence length="74" mass="8772">MNDDIGDLKNMIPHFIQVVHRIVTPTWENQRQVWRTHSFILVYDGEAVIGCNEERRVSRGDLIYFKPGIIYLTR</sequence>
<evidence type="ECO:0000313" key="1">
    <source>
        <dbReference type="EMBL" id="MCU6792726.1"/>
    </source>
</evidence>
<dbReference type="InterPro" id="IPR011051">
    <property type="entry name" value="RmlC_Cupin_sf"/>
</dbReference>
<keyword evidence="2" id="KW-1185">Reference proteome</keyword>
<evidence type="ECO:0000313" key="2">
    <source>
        <dbReference type="Proteomes" id="UP001652445"/>
    </source>
</evidence>
<accession>A0ABT2UF18</accession>
<name>A0ABT2UF18_9BACL</name>
<reference evidence="1 2" key="1">
    <citation type="submission" date="2022-09" db="EMBL/GenBank/DDBJ databases">
        <authorList>
            <person name="Han X.L."/>
            <person name="Wang Q."/>
            <person name="Lu T."/>
        </authorList>
    </citation>
    <scope>NUCLEOTIDE SEQUENCE [LARGE SCALE GENOMIC DNA]</scope>
    <source>
        <strain evidence="1 2">WQ 127069</strain>
    </source>
</reference>
<proteinExistence type="predicted"/>
<dbReference type="EMBL" id="JAOQIO010000034">
    <property type="protein sequence ID" value="MCU6792726.1"/>
    <property type="molecule type" value="Genomic_DNA"/>
</dbReference>
<gene>
    <name evidence="1" type="ORF">OB236_11405</name>
</gene>
<evidence type="ECO:0008006" key="3">
    <source>
        <dbReference type="Google" id="ProtNLM"/>
    </source>
</evidence>
<organism evidence="1 2">
    <name type="scientific">Paenibacillus baimaensis</name>
    <dbReference type="NCBI Taxonomy" id="2982185"/>
    <lineage>
        <taxon>Bacteria</taxon>
        <taxon>Bacillati</taxon>
        <taxon>Bacillota</taxon>
        <taxon>Bacilli</taxon>
        <taxon>Bacillales</taxon>
        <taxon>Paenibacillaceae</taxon>
        <taxon>Paenibacillus</taxon>
    </lineage>
</organism>
<dbReference type="SUPFAM" id="SSF51182">
    <property type="entry name" value="RmlC-like cupins"/>
    <property type="match status" value="1"/>
</dbReference>
<dbReference type="RefSeq" id="WP_076234369.1">
    <property type="nucleotide sequence ID" value="NZ_JAOQIO010000034.1"/>
</dbReference>
<protein>
    <recommendedName>
        <fullName evidence="3">AraC-type arabinose-binding/dimerisation domain-containing protein</fullName>
    </recommendedName>
</protein>
<comment type="caution">
    <text evidence="1">The sequence shown here is derived from an EMBL/GenBank/DDBJ whole genome shotgun (WGS) entry which is preliminary data.</text>
</comment>